<keyword evidence="4" id="KW-1185">Reference proteome</keyword>
<dbReference type="OrthoDB" id="3944015at2759"/>
<feature type="transmembrane region" description="Helical" evidence="2">
    <location>
        <begin position="30"/>
        <end position="53"/>
    </location>
</feature>
<organism evidence="3 4">
    <name type="scientific">Diplodia corticola</name>
    <dbReference type="NCBI Taxonomy" id="236234"/>
    <lineage>
        <taxon>Eukaryota</taxon>
        <taxon>Fungi</taxon>
        <taxon>Dikarya</taxon>
        <taxon>Ascomycota</taxon>
        <taxon>Pezizomycotina</taxon>
        <taxon>Dothideomycetes</taxon>
        <taxon>Dothideomycetes incertae sedis</taxon>
        <taxon>Botryosphaeriales</taxon>
        <taxon>Botryosphaeriaceae</taxon>
        <taxon>Diplodia</taxon>
    </lineage>
</organism>
<evidence type="ECO:0000256" key="1">
    <source>
        <dbReference type="SAM" id="MobiDB-lite"/>
    </source>
</evidence>
<sequence>MPSQQPPASAASAAAAAIAALPPLPPLPPLQATLLALLLPLLAYIAHTLHALLATHRAAAAAQTASTDAFLRELRSVSAAAAEAAAERATKDNNASGGSVNVEKDLIARATRAVERVVGAAEAWEKRWGQQEQQQQQQQHHQVGGGHNNNTNNNGQQQHNSNGNSNGVGVNGSHVRRGSAASTGRGSMTYSNWYNSDDDTDLYRRKVEAMEGLRRLMEAQRPAPAAVEDADLYRRRVEALEGLRRVLEMQPGVGFGAGVQGYGGSTVAAGRKKGVGRGGGGGGAVAGLGGMNFGAALSVKSEGRALKKEKSAETLGESLLDL</sequence>
<dbReference type="AlphaFoldDB" id="A0A1J9RXQ6"/>
<dbReference type="RefSeq" id="XP_020133566.1">
    <property type="nucleotide sequence ID" value="XM_020278610.1"/>
</dbReference>
<dbReference type="GeneID" id="31018871"/>
<keyword evidence="2" id="KW-0812">Transmembrane</keyword>
<feature type="compositionally biased region" description="Polar residues" evidence="1">
    <location>
        <begin position="180"/>
        <end position="195"/>
    </location>
</feature>
<evidence type="ECO:0000313" key="4">
    <source>
        <dbReference type="Proteomes" id="UP000183809"/>
    </source>
</evidence>
<evidence type="ECO:0000256" key="2">
    <source>
        <dbReference type="SAM" id="Phobius"/>
    </source>
</evidence>
<keyword evidence="2" id="KW-1133">Transmembrane helix</keyword>
<reference evidence="3 4" key="1">
    <citation type="submission" date="2016-10" db="EMBL/GenBank/DDBJ databases">
        <title>Proteomics and genomics reveal pathogen-plant mechanisms compatible with a hemibiotrophic lifestyle of Diplodia corticola.</title>
        <authorList>
            <person name="Fernandes I."/>
            <person name="De Jonge R."/>
            <person name="Van De Peer Y."/>
            <person name="Devreese B."/>
            <person name="Alves A."/>
            <person name="Esteves A.C."/>
        </authorList>
    </citation>
    <scope>NUCLEOTIDE SEQUENCE [LARGE SCALE GENOMIC DNA]</scope>
    <source>
        <strain evidence="3 4">CBS 112549</strain>
    </source>
</reference>
<comment type="caution">
    <text evidence="3">The sequence shown here is derived from an EMBL/GenBank/DDBJ whole genome shotgun (WGS) entry which is preliminary data.</text>
</comment>
<accession>A0A1J9RXQ6</accession>
<feature type="compositionally biased region" description="Low complexity" evidence="1">
    <location>
        <begin position="130"/>
        <end position="173"/>
    </location>
</feature>
<proteinExistence type="predicted"/>
<protein>
    <submittedName>
        <fullName evidence="3">Uncharacterized protein</fullName>
    </submittedName>
</protein>
<feature type="region of interest" description="Disordered" evidence="1">
    <location>
        <begin position="127"/>
        <end position="197"/>
    </location>
</feature>
<keyword evidence="2" id="KW-0472">Membrane</keyword>
<dbReference type="EMBL" id="MNUE01000007">
    <property type="protein sequence ID" value="OJD37427.1"/>
    <property type="molecule type" value="Genomic_DNA"/>
</dbReference>
<gene>
    <name evidence="3" type="ORF">BKCO1_7000162</name>
</gene>
<evidence type="ECO:0000313" key="3">
    <source>
        <dbReference type="EMBL" id="OJD37427.1"/>
    </source>
</evidence>
<name>A0A1J9RXQ6_9PEZI</name>
<dbReference type="Proteomes" id="UP000183809">
    <property type="component" value="Unassembled WGS sequence"/>
</dbReference>